<dbReference type="RefSeq" id="YP_009032443.1">
    <property type="nucleotide sequence ID" value="NC_024147.1"/>
</dbReference>
<keyword evidence="1" id="KW-0472">Membrane</keyword>
<organism evidence="2 3">
    <name type="scientific">Mycobacterium phage ZoeJ</name>
    <dbReference type="NCBI Taxonomy" id="1486427"/>
    <lineage>
        <taxon>Viruses</taxon>
        <taxon>Duplodnaviria</taxon>
        <taxon>Heunggongvirae</taxon>
        <taxon>Uroviricota</taxon>
        <taxon>Caudoviricetes</taxon>
        <taxon>Weiservirinae</taxon>
        <taxon>Timquatrovirus</taxon>
        <taxon>Timquatrovirus zoeJ</taxon>
    </lineage>
</organism>
<evidence type="ECO:0000313" key="2">
    <source>
        <dbReference type="EMBL" id="AHY26873.1"/>
    </source>
</evidence>
<accession>A0A023W742</accession>
<proteinExistence type="predicted"/>
<protein>
    <submittedName>
        <fullName evidence="2">Uncharacterized protein</fullName>
    </submittedName>
</protein>
<dbReference type="KEGG" id="vg:19488146"/>
<keyword evidence="1" id="KW-0812">Transmembrane</keyword>
<keyword evidence="3" id="KW-1185">Reference proteome</keyword>
<dbReference type="EMBL" id="KJ510412">
    <property type="protein sequence ID" value="AHY26873.1"/>
    <property type="molecule type" value="Genomic_DNA"/>
</dbReference>
<name>A0A023W742_9CAUD</name>
<dbReference type="GeneID" id="19488146"/>
<sequence>MPIQSLAPDRPATPSAMRAFAASTPAPWCDDCRCVHARPCEAQQRINRALDALGFALLILTSILLGLAAGALTL</sequence>
<keyword evidence="1" id="KW-1133">Transmembrane helix</keyword>
<dbReference type="OrthoDB" id="26076at10239"/>
<evidence type="ECO:0000313" key="3">
    <source>
        <dbReference type="Proteomes" id="UP000024442"/>
    </source>
</evidence>
<gene>
    <name evidence="2" type="primary">49</name>
    <name evidence="2" type="ORF">PBI_ZOEJ_49</name>
</gene>
<dbReference type="Proteomes" id="UP000024442">
    <property type="component" value="Segment"/>
</dbReference>
<reference evidence="2 3" key="1">
    <citation type="submission" date="2014-02" db="EMBL/GenBank/DDBJ databases">
        <authorList>
            <person name="Cornely K.A."/>
            <person name="Jancevski A.V."/>
            <person name="Rogers S.R."/>
            <person name="Scola S.E."/>
            <person name="Pinches R.S."/>
            <person name="Perri C.M."/>
            <person name="Brown M.S."/>
            <person name="Cavedon W.D."/>
            <person name="Dubois H.M."/>
            <person name="Fernando M.A."/>
            <person name="Austriaco N."/>
            <person name="Bradley K.W."/>
            <person name="Clarke D.Q."/>
            <person name="Lewis M.F."/>
            <person name="Barker L.P."/>
            <person name="Bailey C."/>
            <person name="Asai D.J."/>
            <person name="Garber M.L."/>
            <person name="Bowman C.A."/>
            <person name="Russell D.A."/>
            <person name="Pope W.H."/>
            <person name="Jacobs-Sera D."/>
            <person name="Hendrix R.W."/>
            <person name="Hatfull G.F."/>
        </authorList>
    </citation>
    <scope>NUCLEOTIDE SEQUENCE [LARGE SCALE GENOMIC DNA]</scope>
</reference>
<evidence type="ECO:0000256" key="1">
    <source>
        <dbReference type="SAM" id="Phobius"/>
    </source>
</evidence>
<feature type="transmembrane region" description="Helical" evidence="1">
    <location>
        <begin position="52"/>
        <end position="72"/>
    </location>
</feature>